<reference evidence="4" key="1">
    <citation type="journal article" date="2019" name="Int. J. Syst. Evol. Microbiol.">
        <title>The Global Catalogue of Microorganisms (GCM) 10K type strain sequencing project: providing services to taxonomists for standard genome sequencing and annotation.</title>
        <authorList>
            <consortium name="The Broad Institute Genomics Platform"/>
            <consortium name="The Broad Institute Genome Sequencing Center for Infectious Disease"/>
            <person name="Wu L."/>
            <person name="Ma J."/>
        </authorList>
    </citation>
    <scope>NUCLEOTIDE SEQUENCE [LARGE SCALE GENOMIC DNA]</scope>
    <source>
        <strain evidence="4">JCM 5052</strain>
    </source>
</reference>
<gene>
    <name evidence="3" type="ORF">GCM10010390_05590</name>
</gene>
<accession>A0ABP3LQY6</accession>
<organism evidence="3 4">
    <name type="scientific">Streptomyces mordarskii</name>
    <dbReference type="NCBI Taxonomy" id="1226758"/>
    <lineage>
        <taxon>Bacteria</taxon>
        <taxon>Bacillati</taxon>
        <taxon>Actinomycetota</taxon>
        <taxon>Actinomycetes</taxon>
        <taxon>Kitasatosporales</taxon>
        <taxon>Streptomycetaceae</taxon>
        <taxon>Streptomyces</taxon>
    </lineage>
</organism>
<evidence type="ECO:0008006" key="5">
    <source>
        <dbReference type="Google" id="ProtNLM"/>
    </source>
</evidence>
<evidence type="ECO:0000256" key="1">
    <source>
        <dbReference type="SAM" id="MobiDB-lite"/>
    </source>
</evidence>
<dbReference type="Proteomes" id="UP001501576">
    <property type="component" value="Unassembled WGS sequence"/>
</dbReference>
<dbReference type="EMBL" id="BAAABZ010000002">
    <property type="protein sequence ID" value="GAA0505565.1"/>
    <property type="molecule type" value="Genomic_DNA"/>
</dbReference>
<feature type="transmembrane region" description="Helical" evidence="2">
    <location>
        <begin position="410"/>
        <end position="432"/>
    </location>
</feature>
<feature type="transmembrane region" description="Helical" evidence="2">
    <location>
        <begin position="452"/>
        <end position="471"/>
    </location>
</feature>
<name>A0ABP3LQY6_9ACTN</name>
<feature type="transmembrane region" description="Helical" evidence="2">
    <location>
        <begin position="107"/>
        <end position="129"/>
    </location>
</feature>
<evidence type="ECO:0000313" key="3">
    <source>
        <dbReference type="EMBL" id="GAA0505565.1"/>
    </source>
</evidence>
<keyword evidence="2" id="KW-0812">Transmembrane</keyword>
<feature type="transmembrane region" description="Helical" evidence="2">
    <location>
        <begin position="494"/>
        <end position="511"/>
    </location>
</feature>
<evidence type="ECO:0000313" key="4">
    <source>
        <dbReference type="Proteomes" id="UP001501576"/>
    </source>
</evidence>
<proteinExistence type="predicted"/>
<dbReference type="RefSeq" id="WP_346158932.1">
    <property type="nucleotide sequence ID" value="NZ_BAAABZ010000002.1"/>
</dbReference>
<keyword evidence="2" id="KW-1133">Transmembrane helix</keyword>
<feature type="transmembrane region" description="Helical" evidence="2">
    <location>
        <begin position="185"/>
        <end position="202"/>
    </location>
</feature>
<feature type="transmembrane region" description="Helical" evidence="2">
    <location>
        <begin position="30"/>
        <end position="53"/>
    </location>
</feature>
<feature type="region of interest" description="Disordered" evidence="1">
    <location>
        <begin position="556"/>
        <end position="584"/>
    </location>
</feature>
<keyword evidence="4" id="KW-1185">Reference proteome</keyword>
<sequence length="689" mass="73741">MALVMVAATVYGVVQLLVLASPTRSVRLSTVLLAIAVGVYGCGVVTALLELAYTRSAADLTGEPLVKVVEVAGYTVDPVIEELIKLAPLLLVAWNVRIRRQWGMTDYVVLGSALGAGFGLLEAVARFGLDADRAIAHPAGGWAIPDSLRAPYIPGPEQILSAWFPAPSSTLELGDFSPAAETSPHLVYTALTALGVGVLLRGRGWVRALSPLPVAAAVSHHMLTNFAAARPADRDARSWADAFDGVLWTVPLLCLAIAMVVDLGHIRRGKRLVPGILLRGERTGRSGLAALVAYGGWRVPWTTLIALRFARMRRSLFYAAARPAYPGAEALHQSVAWAAGQIDASDNEHAWRHLDFRAVRGMAGAVRDRRRKWFVLISIGLAAPALVFLCVGSFPAAATLQERFGSGNGPYVLMAFGVAGLLWMGWQLIALLRTWRTTRAVPHGELLAVARFRIWTALGGLTTGAVLLLRLQDGLEPDKPLIRNLHLLEALDNFLAYLGFALLLMALLALLPSGGGLALATAGAGGGLVTVPAVIHAAAFGTLGIVLMSASAAGDGGGGSPDSEGSEGPVESSGQGRVRRGKEYEDHLQEKLGGRGSFREGGREFDGAFLGDDGIEVWYEAKSGRYWDLANENPKVMEKFKSNLGDARRISEESGRRFSLISEKPIPENIVKWLNKKNYVWRVISKEAG</sequence>
<protein>
    <recommendedName>
        <fullName evidence="5">PrsW family intramembrane metalloprotease</fullName>
    </recommendedName>
</protein>
<comment type="caution">
    <text evidence="3">The sequence shown here is derived from an EMBL/GenBank/DDBJ whole genome shotgun (WGS) entry which is preliminary data.</text>
</comment>
<feature type="transmembrane region" description="Helical" evidence="2">
    <location>
        <begin position="373"/>
        <end position="398"/>
    </location>
</feature>
<evidence type="ECO:0000256" key="2">
    <source>
        <dbReference type="SAM" id="Phobius"/>
    </source>
</evidence>
<keyword evidence="2" id="KW-0472">Membrane</keyword>
<feature type="compositionally biased region" description="Low complexity" evidence="1">
    <location>
        <begin position="561"/>
        <end position="574"/>
    </location>
</feature>
<feature type="transmembrane region" description="Helical" evidence="2">
    <location>
        <begin position="246"/>
        <end position="266"/>
    </location>
</feature>
<feature type="transmembrane region" description="Helical" evidence="2">
    <location>
        <begin position="286"/>
        <end position="307"/>
    </location>
</feature>